<comment type="caution">
    <text evidence="5">The sequence shown here is derived from an EMBL/GenBank/DDBJ whole genome shotgun (WGS) entry which is preliminary data.</text>
</comment>
<dbReference type="SMART" id="SM00347">
    <property type="entry name" value="HTH_MARR"/>
    <property type="match status" value="1"/>
</dbReference>
<keyword evidence="6" id="KW-1185">Reference proteome</keyword>
<evidence type="ECO:0000313" key="6">
    <source>
        <dbReference type="Proteomes" id="UP000736583"/>
    </source>
</evidence>
<dbReference type="Pfam" id="PF01047">
    <property type="entry name" value="MarR"/>
    <property type="match status" value="1"/>
</dbReference>
<keyword evidence="2" id="KW-0238">DNA-binding</keyword>
<dbReference type="PROSITE" id="PS01117">
    <property type="entry name" value="HTH_MARR_1"/>
    <property type="match status" value="1"/>
</dbReference>
<dbReference type="EMBL" id="JAHLQL010000001">
    <property type="protein sequence ID" value="MBU5591651.1"/>
    <property type="molecule type" value="Genomic_DNA"/>
</dbReference>
<dbReference type="PANTHER" id="PTHR42756:SF1">
    <property type="entry name" value="TRANSCRIPTIONAL REPRESSOR OF EMRAB OPERON"/>
    <property type="match status" value="1"/>
</dbReference>
<gene>
    <name evidence="5" type="ORF">KQI89_07720</name>
</gene>
<evidence type="ECO:0000259" key="4">
    <source>
        <dbReference type="PROSITE" id="PS50995"/>
    </source>
</evidence>
<protein>
    <submittedName>
        <fullName evidence="5">MarR family transcriptional regulator</fullName>
    </submittedName>
</protein>
<evidence type="ECO:0000256" key="2">
    <source>
        <dbReference type="ARBA" id="ARBA00023125"/>
    </source>
</evidence>
<sequence length="195" mass="22871">MSKTNLNELYGALHRLNRQMHRTSHRENHGKGGLYHGQANLLLLILQNNGASQRDLAEQLDVRPSSMTEMLRKLEQSGLIVRKQDNKDQRVMRIYLTGEGEKVAQKMSESKDAFVESLFQGLTEDEQKQLFILTEKLCASLEVAENSYRKEGYQEQGAGHYEYHRHDGHNKHYEHHRHHEHYGHGYHHDHYVKHK</sequence>
<dbReference type="PANTHER" id="PTHR42756">
    <property type="entry name" value="TRANSCRIPTIONAL REGULATOR, MARR"/>
    <property type="match status" value="1"/>
</dbReference>
<accession>A0ABS6EZK0</accession>
<dbReference type="InterPro" id="IPR022689">
    <property type="entry name" value="Iron_dep_repressor"/>
</dbReference>
<dbReference type="InterPro" id="IPR000835">
    <property type="entry name" value="HTH_MarR-typ"/>
</dbReference>
<proteinExistence type="predicted"/>
<reference evidence="5 6" key="1">
    <citation type="submission" date="2021-06" db="EMBL/GenBank/DDBJ databases">
        <authorList>
            <person name="Sun Q."/>
            <person name="Li D."/>
        </authorList>
    </citation>
    <scope>NUCLEOTIDE SEQUENCE [LARGE SCALE GENOMIC DNA]</scope>
    <source>
        <strain evidence="5 6">MSJ-4</strain>
    </source>
</reference>
<dbReference type="SMART" id="SM00529">
    <property type="entry name" value="HTH_DTXR"/>
    <property type="match status" value="1"/>
</dbReference>
<dbReference type="InterPro" id="IPR023187">
    <property type="entry name" value="Tscrpt_reg_MarR-type_CS"/>
</dbReference>
<name>A0ABS6EZK0_9CLOT</name>
<evidence type="ECO:0000313" key="5">
    <source>
        <dbReference type="EMBL" id="MBU5591651.1"/>
    </source>
</evidence>
<evidence type="ECO:0000256" key="3">
    <source>
        <dbReference type="ARBA" id="ARBA00023163"/>
    </source>
</evidence>
<dbReference type="RefSeq" id="WP_216456586.1">
    <property type="nucleotide sequence ID" value="NZ_JAHLQL010000001.1"/>
</dbReference>
<keyword evidence="3" id="KW-0804">Transcription</keyword>
<organism evidence="5 6">
    <name type="scientific">Clostridium simiarum</name>
    <dbReference type="NCBI Taxonomy" id="2841506"/>
    <lineage>
        <taxon>Bacteria</taxon>
        <taxon>Bacillati</taxon>
        <taxon>Bacillota</taxon>
        <taxon>Clostridia</taxon>
        <taxon>Eubacteriales</taxon>
        <taxon>Clostridiaceae</taxon>
        <taxon>Clostridium</taxon>
    </lineage>
</organism>
<dbReference type="Proteomes" id="UP000736583">
    <property type="component" value="Unassembled WGS sequence"/>
</dbReference>
<feature type="domain" description="HTH marR-type" evidence="4">
    <location>
        <begin position="6"/>
        <end position="139"/>
    </location>
</feature>
<dbReference type="PROSITE" id="PS50995">
    <property type="entry name" value="HTH_MARR_2"/>
    <property type="match status" value="1"/>
</dbReference>
<evidence type="ECO:0000256" key="1">
    <source>
        <dbReference type="ARBA" id="ARBA00023015"/>
    </source>
</evidence>
<keyword evidence="1" id="KW-0805">Transcription regulation</keyword>